<dbReference type="PROSITE" id="PS51547">
    <property type="entry name" value="C2_PI3K"/>
    <property type="match status" value="1"/>
</dbReference>
<evidence type="ECO:0000259" key="4">
    <source>
        <dbReference type="PROSITE" id="PS51547"/>
    </source>
</evidence>
<comment type="caution">
    <text evidence="5">The sequence shown here is derived from an EMBL/GenBank/DDBJ whole genome shotgun (WGS) entry which is preliminary data.</text>
</comment>
<feature type="non-terminal residue" evidence="5">
    <location>
        <position position="1"/>
    </location>
</feature>
<dbReference type="GO" id="GO:0000045">
    <property type="term" value="P:autophagosome assembly"/>
    <property type="evidence" value="ECO:0007669"/>
    <property type="project" value="TreeGrafter"/>
</dbReference>
<dbReference type="InterPro" id="IPR042236">
    <property type="entry name" value="PI3K_accessory_sf"/>
</dbReference>
<feature type="compositionally biased region" description="Basic and acidic residues" evidence="2">
    <location>
        <begin position="82"/>
        <end position="93"/>
    </location>
</feature>
<evidence type="ECO:0008006" key="7">
    <source>
        <dbReference type="Google" id="ProtNLM"/>
    </source>
</evidence>
<feature type="region of interest" description="Disordered" evidence="2">
    <location>
        <begin position="1"/>
        <end position="96"/>
    </location>
</feature>
<feature type="compositionally biased region" description="Low complexity" evidence="2">
    <location>
        <begin position="749"/>
        <end position="760"/>
    </location>
</feature>
<name>A0A813LPE3_POLGL</name>
<accession>A0A813LPE3</accession>
<feature type="domain" description="PIK helical" evidence="3">
    <location>
        <begin position="608"/>
        <end position="818"/>
    </location>
</feature>
<dbReference type="InterPro" id="IPR001263">
    <property type="entry name" value="PI3K_accessory_dom"/>
</dbReference>
<dbReference type="InterPro" id="IPR002420">
    <property type="entry name" value="PI3K-type_C2_dom"/>
</dbReference>
<dbReference type="AlphaFoldDB" id="A0A813LPE3"/>
<dbReference type="PANTHER" id="PTHR10048">
    <property type="entry name" value="PHOSPHATIDYLINOSITOL KINASE"/>
    <property type="match status" value="1"/>
</dbReference>
<dbReference type="SUPFAM" id="SSF49562">
    <property type="entry name" value="C2 domain (Calcium/lipid-binding domain, CaLB)"/>
    <property type="match status" value="1"/>
</dbReference>
<evidence type="ECO:0000313" key="6">
    <source>
        <dbReference type="Proteomes" id="UP000626109"/>
    </source>
</evidence>
<dbReference type="PROSITE" id="PS51545">
    <property type="entry name" value="PIK_HELICAL"/>
    <property type="match status" value="1"/>
</dbReference>
<sequence length="846" mass="91091">MEGTARDALAAEEALSDMRQARSKGEVSVSAADAVLPSPLRQRATRSSSPAPVTPFSSAASATRVPRAGEKLELKVNSCDAASRHQDKTEAKQPRRLGLPSGLALLAAAAAMMLWPKLSTRSSSALRSEDLALRSANSSEESRAPATVEVGPEASPSLPALVAHALACPGARADVLDVLAGAPYEFGDGVLQDQAFYRLPRLAAAAAQAVDEAPFLAQGAVMGTVSCFTDSASAALELGSLEFNVTPAHASTVKRNIYVWSTVLNCECHTFMATVGGNLNSTAQPGVCRFAFSADVSGLVRCQANRLLPRALAEELIGDEPLDIEADLVVDGEVLQTSRSAQVVFDASPEQGDFRPQQFVFAIKVRDLPLDSRLAFRLRPAGTPGVRPCVYRGALPLFNERAVLRQGRRLVALLPDSNEAGGSYDGLRDSNEAAVQWLEDAAAGLAGAGGSSSSTALSLSEALRLEEACELRRRGWLPAAAPGLEGSEQAFGRAARETLEASGLPWLSVQLPVFQHPVVFAETQYGQEIEVPSGVLAASNSTEFSGGLHALQGPEWLLRPLRPSEGADRSSFSGGRSFKCYSDYGASLEHPALLKSLRLARSSRASRVKDRDARPNAEELRRLAELVRRPRRQFSAEEKHLLFRFRWSLTDQPGALTKFLHAVDWSDLEERQHAIELLGHWSPVDIDDALELLSKDFRGVSEVRRHAVRRLERASDADLQLYLLQLVQALRYEPVNSVSATNSQDDEASASPPTTGAAATTAPALGGEALTQFLIRRAVNFPALATLFHWYVVAEKDGDCGGLFETVRQQLLDALGESAAGRATRQMLERQVLLRQKLLWCVQCAK</sequence>
<feature type="region of interest" description="Disordered" evidence="2">
    <location>
        <begin position="738"/>
        <end position="760"/>
    </location>
</feature>
<evidence type="ECO:0000256" key="2">
    <source>
        <dbReference type="SAM" id="MobiDB-lite"/>
    </source>
</evidence>
<protein>
    <recommendedName>
        <fullName evidence="7">Phosphatidylinositol 3-kinase</fullName>
    </recommendedName>
</protein>
<reference evidence="5" key="1">
    <citation type="submission" date="2021-02" db="EMBL/GenBank/DDBJ databases">
        <authorList>
            <person name="Dougan E. K."/>
            <person name="Rhodes N."/>
            <person name="Thang M."/>
            <person name="Chan C."/>
        </authorList>
    </citation>
    <scope>NUCLEOTIDE SEQUENCE</scope>
</reference>
<dbReference type="Gene3D" id="2.60.40.150">
    <property type="entry name" value="C2 domain"/>
    <property type="match status" value="1"/>
</dbReference>
<dbReference type="PANTHER" id="PTHR10048:SF7">
    <property type="entry name" value="PHOSPHATIDYLINOSITOL 3-KINASE CATALYTIC SUBUNIT TYPE 3"/>
    <property type="match status" value="1"/>
</dbReference>
<comment type="similarity">
    <text evidence="1">Belongs to the PI3/PI4-kinase family.</text>
</comment>
<organism evidence="5 6">
    <name type="scientific">Polarella glacialis</name>
    <name type="common">Dinoflagellate</name>
    <dbReference type="NCBI Taxonomy" id="89957"/>
    <lineage>
        <taxon>Eukaryota</taxon>
        <taxon>Sar</taxon>
        <taxon>Alveolata</taxon>
        <taxon>Dinophyceae</taxon>
        <taxon>Suessiales</taxon>
        <taxon>Suessiaceae</taxon>
        <taxon>Polarella</taxon>
    </lineage>
</organism>
<dbReference type="GO" id="GO:0034272">
    <property type="term" value="C:phosphatidylinositol 3-kinase complex, class III, type II"/>
    <property type="evidence" value="ECO:0007669"/>
    <property type="project" value="TreeGrafter"/>
</dbReference>
<dbReference type="GO" id="GO:0016303">
    <property type="term" value="F:1-phosphatidylinositol-3-kinase activity"/>
    <property type="evidence" value="ECO:0007669"/>
    <property type="project" value="TreeGrafter"/>
</dbReference>
<dbReference type="Gene3D" id="1.25.40.70">
    <property type="entry name" value="Phosphatidylinositol 3-kinase, accessory domain (PIK)"/>
    <property type="match status" value="1"/>
</dbReference>
<evidence type="ECO:0000256" key="1">
    <source>
        <dbReference type="PROSITE-ProRule" id="PRU00880"/>
    </source>
</evidence>
<dbReference type="GO" id="GO:0000407">
    <property type="term" value="C:phagophore assembly site"/>
    <property type="evidence" value="ECO:0007669"/>
    <property type="project" value="TreeGrafter"/>
</dbReference>
<dbReference type="Pfam" id="PF00613">
    <property type="entry name" value="PI3Ka"/>
    <property type="match status" value="1"/>
</dbReference>
<proteinExistence type="inferred from homology"/>
<feature type="domain" description="C2 PI3K-type" evidence="4">
    <location>
        <begin position="302"/>
        <end position="466"/>
    </location>
</feature>
<evidence type="ECO:0000259" key="3">
    <source>
        <dbReference type="PROSITE" id="PS51545"/>
    </source>
</evidence>
<dbReference type="GO" id="GO:0006897">
    <property type="term" value="P:endocytosis"/>
    <property type="evidence" value="ECO:0007669"/>
    <property type="project" value="TreeGrafter"/>
</dbReference>
<dbReference type="InterPro" id="IPR015433">
    <property type="entry name" value="PI3/4_kinase"/>
</dbReference>
<dbReference type="GO" id="GO:0005768">
    <property type="term" value="C:endosome"/>
    <property type="evidence" value="ECO:0007669"/>
    <property type="project" value="TreeGrafter"/>
</dbReference>
<dbReference type="SMART" id="SM00145">
    <property type="entry name" value="PI3Ka"/>
    <property type="match status" value="1"/>
</dbReference>
<dbReference type="EMBL" id="CAJNNW010036482">
    <property type="protein sequence ID" value="CAE8734822.1"/>
    <property type="molecule type" value="Genomic_DNA"/>
</dbReference>
<dbReference type="Proteomes" id="UP000626109">
    <property type="component" value="Unassembled WGS sequence"/>
</dbReference>
<dbReference type="GO" id="GO:0034271">
    <property type="term" value="C:phosphatidylinositol 3-kinase complex, class III, type I"/>
    <property type="evidence" value="ECO:0007669"/>
    <property type="project" value="TreeGrafter"/>
</dbReference>
<dbReference type="InterPro" id="IPR016024">
    <property type="entry name" value="ARM-type_fold"/>
</dbReference>
<dbReference type="GO" id="GO:0005777">
    <property type="term" value="C:peroxisome"/>
    <property type="evidence" value="ECO:0007669"/>
    <property type="project" value="TreeGrafter"/>
</dbReference>
<dbReference type="GO" id="GO:0048015">
    <property type="term" value="P:phosphatidylinositol-mediated signaling"/>
    <property type="evidence" value="ECO:0007669"/>
    <property type="project" value="TreeGrafter"/>
</dbReference>
<dbReference type="SUPFAM" id="SSF48371">
    <property type="entry name" value="ARM repeat"/>
    <property type="match status" value="1"/>
</dbReference>
<feature type="compositionally biased region" description="Polar residues" evidence="2">
    <location>
        <begin position="45"/>
        <end position="61"/>
    </location>
</feature>
<gene>
    <name evidence="5" type="ORF">PGLA2088_LOCUS47503</name>
</gene>
<evidence type="ECO:0000313" key="5">
    <source>
        <dbReference type="EMBL" id="CAE8734822.1"/>
    </source>
</evidence>
<dbReference type="InterPro" id="IPR035892">
    <property type="entry name" value="C2_domain_sf"/>
</dbReference>